<evidence type="ECO:0000313" key="6">
    <source>
        <dbReference type="EMBL" id="CAI8592131.1"/>
    </source>
</evidence>
<organism evidence="6 7">
    <name type="scientific">Vicia faba</name>
    <name type="common">Broad bean</name>
    <name type="synonym">Faba vulgaris</name>
    <dbReference type="NCBI Taxonomy" id="3906"/>
    <lineage>
        <taxon>Eukaryota</taxon>
        <taxon>Viridiplantae</taxon>
        <taxon>Streptophyta</taxon>
        <taxon>Embryophyta</taxon>
        <taxon>Tracheophyta</taxon>
        <taxon>Spermatophyta</taxon>
        <taxon>Magnoliopsida</taxon>
        <taxon>eudicotyledons</taxon>
        <taxon>Gunneridae</taxon>
        <taxon>Pentapetalae</taxon>
        <taxon>rosids</taxon>
        <taxon>fabids</taxon>
        <taxon>Fabales</taxon>
        <taxon>Fabaceae</taxon>
        <taxon>Papilionoideae</taxon>
        <taxon>50 kb inversion clade</taxon>
        <taxon>NPAAA clade</taxon>
        <taxon>Hologalegina</taxon>
        <taxon>IRL clade</taxon>
        <taxon>Fabeae</taxon>
        <taxon>Vicia</taxon>
    </lineage>
</organism>
<dbReference type="PRINTS" id="PR01217">
    <property type="entry name" value="PRICHEXTENSN"/>
</dbReference>
<dbReference type="CDD" id="cd22541">
    <property type="entry name" value="SP5_N"/>
    <property type="match status" value="1"/>
</dbReference>
<feature type="coiled-coil region" evidence="3">
    <location>
        <begin position="531"/>
        <end position="558"/>
    </location>
</feature>
<dbReference type="InterPro" id="IPR000048">
    <property type="entry name" value="IQ_motif_EF-hand-BS"/>
</dbReference>
<feature type="compositionally biased region" description="Polar residues" evidence="4">
    <location>
        <begin position="201"/>
        <end position="220"/>
    </location>
</feature>
<dbReference type="Pfam" id="PF00612">
    <property type="entry name" value="IQ"/>
    <property type="match status" value="4"/>
</dbReference>
<gene>
    <name evidence="6" type="ORF">VFH_I024360</name>
</gene>
<evidence type="ECO:0000256" key="1">
    <source>
        <dbReference type="ARBA" id="ARBA00022860"/>
    </source>
</evidence>
<accession>A0AAV0Z229</accession>
<feature type="domain" description="BAG" evidence="5">
    <location>
        <begin position="306"/>
        <end position="387"/>
    </location>
</feature>
<keyword evidence="2" id="KW-0143">Chaperone</keyword>
<dbReference type="InterPro" id="IPR036533">
    <property type="entry name" value="BAG_dom_sf"/>
</dbReference>
<dbReference type="Pfam" id="PF02179">
    <property type="entry name" value="BAG"/>
    <property type="match status" value="2"/>
</dbReference>
<feature type="coiled-coil region" evidence="3">
    <location>
        <begin position="417"/>
        <end position="444"/>
    </location>
</feature>
<dbReference type="Gene3D" id="1.20.5.190">
    <property type="match status" value="1"/>
</dbReference>
<keyword evidence="1" id="KW-0112">Calmodulin-binding</keyword>
<dbReference type="CDD" id="cd23767">
    <property type="entry name" value="IQCD"/>
    <property type="match status" value="4"/>
</dbReference>
<dbReference type="SUPFAM" id="SSF63491">
    <property type="entry name" value="BAG domain"/>
    <property type="match status" value="4"/>
</dbReference>
<dbReference type="SMART" id="SM00264">
    <property type="entry name" value="BAG"/>
    <property type="match status" value="4"/>
</dbReference>
<dbReference type="Proteomes" id="UP001157006">
    <property type="component" value="Chromosome 1S"/>
</dbReference>
<dbReference type="GO" id="GO:0009506">
    <property type="term" value="C:plasmodesma"/>
    <property type="evidence" value="ECO:0007669"/>
    <property type="project" value="TreeGrafter"/>
</dbReference>
<protein>
    <recommendedName>
        <fullName evidence="5">BAG domain-containing protein</fullName>
    </recommendedName>
</protein>
<evidence type="ECO:0000256" key="2">
    <source>
        <dbReference type="ARBA" id="ARBA00023186"/>
    </source>
</evidence>
<evidence type="ECO:0000256" key="3">
    <source>
        <dbReference type="SAM" id="Coils"/>
    </source>
</evidence>
<evidence type="ECO:0000259" key="5">
    <source>
        <dbReference type="PROSITE" id="PS51035"/>
    </source>
</evidence>
<dbReference type="PANTHER" id="PTHR33322">
    <property type="entry name" value="BAG DOMAIN CONTAINING PROTEIN, EXPRESSED"/>
    <property type="match status" value="1"/>
</dbReference>
<evidence type="ECO:0000256" key="4">
    <source>
        <dbReference type="SAM" id="MobiDB-lite"/>
    </source>
</evidence>
<dbReference type="GO" id="GO:0005516">
    <property type="term" value="F:calmodulin binding"/>
    <property type="evidence" value="ECO:0007669"/>
    <property type="project" value="UniProtKB-KW"/>
</dbReference>
<dbReference type="GO" id="GO:0051087">
    <property type="term" value="F:protein-folding chaperone binding"/>
    <property type="evidence" value="ECO:0007669"/>
    <property type="project" value="InterPro"/>
</dbReference>
<feature type="domain" description="BAG" evidence="5">
    <location>
        <begin position="651"/>
        <end position="729"/>
    </location>
</feature>
<dbReference type="EMBL" id="OX451735">
    <property type="protein sequence ID" value="CAI8592131.1"/>
    <property type="molecule type" value="Genomic_DNA"/>
</dbReference>
<sequence>MSSIVHQNVVVTVELQALVAILSPVKSCPDVVDSAWWVGDVHGDFTVSNCYGIASKFRIPYGPCNKFYMALNSSWKVNIPFKTKSIGLSSMDQCHNKTHFGKMGPSAPSLCTPQWQPPSSPSFFSPPWQPPSTPQWGLNGHNNRPPSTPSWFTPQGQTSSTPSWFTPQGQPPSTPSWFTPQGLPPSTPSWFTPQGKPPSTPSWFTPQGQTSSTPSWFTPQGQPPSTPQWGLNGHNNQPPSTPSWFIPQGQPPSTPSLCRPWPQWGHTSHNQPPFKVVLNPVQSERNITDLATKIQRVARGYLVRKSVKKMLKIKVELEKIKKKVNDEETVKMIKEVQMESMKIDESLTNLLLRLDSVRGFHCSALRGFRRSLVKRAVFLQEFVYQIQTEIKENEDGDNGKCVRAAMKIQMVARGYLVRESMKKMLKIKVELDEIEKKVNDEETVKIMKKEQEERIRMDGAIMDVLLRLDYVRVFRCSVLRGFRRSLIKRAIFLQEFVDQIQMVNEENEDGDDGKCIRAAMKIQMVARGYLVRESMKKMLKVKVELDEIEKKVNDEETVMIMKKEQEERIRMDGAIMDLLLRLDYVRVFSCSALRRFRRSLIKRAIFLHEFVDQIQMVNEDNEDGDDGKCVRAATKIQMVARGYLVRKGMKKMMKIKVELEEIAKKVNNEETVMIMKKEQKERTRFRETIMNLLLRLDSFAVFHCSPLRELRKSLINRAIFLDEFVDQIQTMLEVEDFEVIEDVDEETMEVEESVESCLVEEGDGGIDSEMLTRMMDGNREMLRMIMDYSEKQTSVLTSLTQRVEQLEIAFTCDKNRRYACKK</sequence>
<reference evidence="6 7" key="1">
    <citation type="submission" date="2023-01" db="EMBL/GenBank/DDBJ databases">
        <authorList>
            <person name="Kreplak J."/>
        </authorList>
    </citation>
    <scope>NUCLEOTIDE SEQUENCE [LARGE SCALE GENOMIC DNA]</scope>
</reference>
<dbReference type="SMART" id="SM00015">
    <property type="entry name" value="IQ"/>
    <property type="match status" value="4"/>
</dbReference>
<dbReference type="GO" id="GO:0006457">
    <property type="term" value="P:protein folding"/>
    <property type="evidence" value="ECO:0007669"/>
    <property type="project" value="TreeGrafter"/>
</dbReference>
<dbReference type="InterPro" id="IPR003103">
    <property type="entry name" value="BAG_domain"/>
</dbReference>
<feature type="region of interest" description="Disordered" evidence="4">
    <location>
        <begin position="115"/>
        <end position="227"/>
    </location>
</feature>
<dbReference type="PROSITE" id="PS51035">
    <property type="entry name" value="BAG"/>
    <property type="match status" value="2"/>
</dbReference>
<feature type="compositionally biased region" description="Polar residues" evidence="4">
    <location>
        <begin position="140"/>
        <end position="168"/>
    </location>
</feature>
<dbReference type="PROSITE" id="PS50096">
    <property type="entry name" value="IQ"/>
    <property type="match status" value="4"/>
</dbReference>
<name>A0AAV0Z229_VICFA</name>
<dbReference type="PANTHER" id="PTHR33322:SF4">
    <property type="entry name" value="BAG DOMAIN CONTAINING PROTEIN, EXPRESSED"/>
    <property type="match status" value="1"/>
</dbReference>
<evidence type="ECO:0000313" key="7">
    <source>
        <dbReference type="Proteomes" id="UP001157006"/>
    </source>
</evidence>
<dbReference type="InterPro" id="IPR040400">
    <property type="entry name" value="BAG5/6/7/8"/>
</dbReference>
<proteinExistence type="predicted"/>
<keyword evidence="7" id="KW-1185">Reference proteome</keyword>
<keyword evidence="3" id="KW-0175">Coiled coil</keyword>
<dbReference type="Gene3D" id="1.20.58.120">
    <property type="entry name" value="BAG domain"/>
    <property type="match status" value="1"/>
</dbReference>
<dbReference type="AlphaFoldDB" id="A0AAV0Z229"/>